<gene>
    <name evidence="1" type="ORF">EVAR_12156_1</name>
</gene>
<protein>
    <submittedName>
        <fullName evidence="1">Uncharacterized protein</fullName>
    </submittedName>
</protein>
<evidence type="ECO:0000313" key="2">
    <source>
        <dbReference type="Proteomes" id="UP000299102"/>
    </source>
</evidence>
<organism evidence="1 2">
    <name type="scientific">Eumeta variegata</name>
    <name type="common">Bagworm moth</name>
    <name type="synonym">Eumeta japonica</name>
    <dbReference type="NCBI Taxonomy" id="151549"/>
    <lineage>
        <taxon>Eukaryota</taxon>
        <taxon>Metazoa</taxon>
        <taxon>Ecdysozoa</taxon>
        <taxon>Arthropoda</taxon>
        <taxon>Hexapoda</taxon>
        <taxon>Insecta</taxon>
        <taxon>Pterygota</taxon>
        <taxon>Neoptera</taxon>
        <taxon>Endopterygota</taxon>
        <taxon>Lepidoptera</taxon>
        <taxon>Glossata</taxon>
        <taxon>Ditrysia</taxon>
        <taxon>Tineoidea</taxon>
        <taxon>Psychidae</taxon>
        <taxon>Oiketicinae</taxon>
        <taxon>Eumeta</taxon>
    </lineage>
</organism>
<proteinExistence type="predicted"/>
<dbReference type="AlphaFoldDB" id="A0A4C1UH90"/>
<dbReference type="EMBL" id="BGZK01000171">
    <property type="protein sequence ID" value="GBP25679.1"/>
    <property type="molecule type" value="Genomic_DNA"/>
</dbReference>
<sequence length="85" mass="9767">MMDSVNVQTSSLQHEVHRWRPEYNSDGCTNFAAIYRWGFRLHILHSRGRGYAFCITCEIKSGGGGVKNRENRLTQLIDTPLANRK</sequence>
<name>A0A4C1UH90_EUMVA</name>
<dbReference type="Proteomes" id="UP000299102">
    <property type="component" value="Unassembled WGS sequence"/>
</dbReference>
<reference evidence="1 2" key="1">
    <citation type="journal article" date="2019" name="Commun. Biol.">
        <title>The bagworm genome reveals a unique fibroin gene that provides high tensile strength.</title>
        <authorList>
            <person name="Kono N."/>
            <person name="Nakamura H."/>
            <person name="Ohtoshi R."/>
            <person name="Tomita M."/>
            <person name="Numata K."/>
            <person name="Arakawa K."/>
        </authorList>
    </citation>
    <scope>NUCLEOTIDE SEQUENCE [LARGE SCALE GENOMIC DNA]</scope>
</reference>
<accession>A0A4C1UH90</accession>
<keyword evidence="2" id="KW-1185">Reference proteome</keyword>
<evidence type="ECO:0000313" key="1">
    <source>
        <dbReference type="EMBL" id="GBP25679.1"/>
    </source>
</evidence>
<comment type="caution">
    <text evidence="1">The sequence shown here is derived from an EMBL/GenBank/DDBJ whole genome shotgun (WGS) entry which is preliminary data.</text>
</comment>